<dbReference type="SUPFAM" id="SSF47954">
    <property type="entry name" value="Cyclin-like"/>
    <property type="match status" value="1"/>
</dbReference>
<dbReference type="InterPro" id="IPR013922">
    <property type="entry name" value="Cyclin_PHO80-like"/>
</dbReference>
<dbReference type="PANTHER" id="PTHR15615:SF27">
    <property type="entry name" value="PHO85 CYCLIN CLG1"/>
    <property type="match status" value="1"/>
</dbReference>
<evidence type="ECO:0000313" key="1">
    <source>
        <dbReference type="EMBL" id="KIH87115.1"/>
    </source>
</evidence>
<dbReference type="OrthoDB" id="244495at2759"/>
<dbReference type="Proteomes" id="UP000031575">
    <property type="component" value="Unassembled WGS sequence"/>
</dbReference>
<protein>
    <submittedName>
        <fullName evidence="1">Cyclin-like protein</fullName>
    </submittedName>
</protein>
<gene>
    <name evidence="1" type="ORF">SPBR_05117</name>
</gene>
<dbReference type="InterPro" id="IPR036915">
    <property type="entry name" value="Cyclin-like_sf"/>
</dbReference>
<comment type="caution">
    <text evidence="1">The sequence shown here is derived from an EMBL/GenBank/DDBJ whole genome shotgun (WGS) entry which is preliminary data.</text>
</comment>
<dbReference type="GO" id="GO:0016538">
    <property type="term" value="F:cyclin-dependent protein serine/threonine kinase regulator activity"/>
    <property type="evidence" value="ECO:0007669"/>
    <property type="project" value="TreeGrafter"/>
</dbReference>
<accession>A0A0C2IJJ4</accession>
<dbReference type="Pfam" id="PF08613">
    <property type="entry name" value="Cyclin"/>
    <property type="match status" value="1"/>
</dbReference>
<dbReference type="RefSeq" id="XP_040615125.1">
    <property type="nucleotide sequence ID" value="XM_040763394.1"/>
</dbReference>
<dbReference type="VEuPathDB" id="FungiDB:SPBR_05117"/>
<dbReference type="GO" id="GO:0005634">
    <property type="term" value="C:nucleus"/>
    <property type="evidence" value="ECO:0007669"/>
    <property type="project" value="TreeGrafter"/>
</dbReference>
<sequence length="369" mass="41920">MPGGVCAVLDYEVELMAEYVAEMSTRLAMGTSRAPDSFRKFISQILSSTRLPRTTILLGMNYFAKRINMMNMMSSGQLTLSEGHVWRLLTVALLLGSKFLDDNTFQNRSWADVSGIPVRELNKLEREWMDAIGWCLYVNLDRSEDYTAWINSWRDWEAGKKRMQRLASMTMPIDTDYANNVARHNSTVAYNTWHQEQIAEYERLSRVKRNEQAMQQNYRAHDQQPSCWPYQPHADPWSGAPLTPPDSGYGTPDYMNSAAAMNTQYDDWFNQQAQQAANRAAANVTYGAAGRHHQQAQPYPISANPTPYHSRNVTAKLPTYNFYGHNIWENSVDSAVNGMNGMNCMPHGHMGKQASYFGVSHPYGQPVMG</sequence>
<dbReference type="EMBL" id="AWTV01000010">
    <property type="protein sequence ID" value="KIH87115.1"/>
    <property type="molecule type" value="Genomic_DNA"/>
</dbReference>
<name>A0A0C2IJJ4_9PEZI</name>
<reference evidence="1 2" key="1">
    <citation type="journal article" date="2014" name="BMC Genomics">
        <title>Comparative genomics of the major fungal agents of human and animal Sporotrichosis: Sporothrix schenckii and Sporothrix brasiliensis.</title>
        <authorList>
            <person name="Teixeira M.M."/>
            <person name="de Almeida L.G."/>
            <person name="Kubitschek-Barreira P."/>
            <person name="Alves F.L."/>
            <person name="Kioshima E.S."/>
            <person name="Abadio A.K."/>
            <person name="Fernandes L."/>
            <person name="Derengowski L.S."/>
            <person name="Ferreira K.S."/>
            <person name="Souza R.C."/>
            <person name="Ruiz J.C."/>
            <person name="de Andrade N.C."/>
            <person name="Paes H.C."/>
            <person name="Nicola A.M."/>
            <person name="Albuquerque P."/>
            <person name="Gerber A.L."/>
            <person name="Martins V.P."/>
            <person name="Peconick L.D."/>
            <person name="Neto A.V."/>
            <person name="Chaucanez C.B."/>
            <person name="Silva P.A."/>
            <person name="Cunha O.L."/>
            <person name="de Oliveira F.F."/>
            <person name="dos Santos T.C."/>
            <person name="Barros A.L."/>
            <person name="Soares M.A."/>
            <person name="de Oliveira L.M."/>
            <person name="Marini M.M."/>
            <person name="Villalobos-Duno H."/>
            <person name="Cunha M.M."/>
            <person name="de Hoog S."/>
            <person name="da Silveira J.F."/>
            <person name="Henrissat B."/>
            <person name="Nino-Vega G.A."/>
            <person name="Cisalpino P.S."/>
            <person name="Mora-Montes H.M."/>
            <person name="Almeida S.R."/>
            <person name="Stajich J.E."/>
            <person name="Lopes-Bezerra L.M."/>
            <person name="Vasconcelos A.T."/>
            <person name="Felipe M.S."/>
        </authorList>
    </citation>
    <scope>NUCLEOTIDE SEQUENCE [LARGE SCALE GENOMIC DNA]</scope>
    <source>
        <strain evidence="1 2">5110</strain>
    </source>
</reference>
<dbReference type="Gene3D" id="1.10.472.10">
    <property type="entry name" value="Cyclin-like"/>
    <property type="match status" value="1"/>
</dbReference>
<proteinExistence type="predicted"/>
<organism evidence="1 2">
    <name type="scientific">Sporothrix brasiliensis 5110</name>
    <dbReference type="NCBI Taxonomy" id="1398154"/>
    <lineage>
        <taxon>Eukaryota</taxon>
        <taxon>Fungi</taxon>
        <taxon>Dikarya</taxon>
        <taxon>Ascomycota</taxon>
        <taxon>Pezizomycotina</taxon>
        <taxon>Sordariomycetes</taxon>
        <taxon>Sordariomycetidae</taxon>
        <taxon>Ophiostomatales</taxon>
        <taxon>Ophiostomataceae</taxon>
        <taxon>Sporothrix</taxon>
    </lineage>
</organism>
<dbReference type="PANTHER" id="PTHR15615">
    <property type="match status" value="1"/>
</dbReference>
<evidence type="ECO:0000313" key="2">
    <source>
        <dbReference type="Proteomes" id="UP000031575"/>
    </source>
</evidence>
<dbReference type="CDD" id="cd20557">
    <property type="entry name" value="CYCLIN_ScPCL1-like"/>
    <property type="match status" value="1"/>
</dbReference>
<dbReference type="GeneID" id="63678315"/>
<keyword evidence="2" id="KW-1185">Reference proteome</keyword>
<dbReference type="GO" id="GO:0019901">
    <property type="term" value="F:protein kinase binding"/>
    <property type="evidence" value="ECO:0007669"/>
    <property type="project" value="InterPro"/>
</dbReference>
<dbReference type="GO" id="GO:0000307">
    <property type="term" value="C:cyclin-dependent protein kinase holoenzyme complex"/>
    <property type="evidence" value="ECO:0007669"/>
    <property type="project" value="TreeGrafter"/>
</dbReference>
<dbReference type="AlphaFoldDB" id="A0A0C2IJJ4"/>
<dbReference type="HOGENOM" id="CLU_030504_0_0_1"/>